<reference evidence="3 4" key="1">
    <citation type="submission" date="2018-08" db="EMBL/GenBank/DDBJ databases">
        <title>Altererythrobacter sp.Ery1 and Ery12, the genome sequencing of novel strains in genus Alterythrobacter.</title>
        <authorList>
            <person name="Cheng H."/>
            <person name="Wu Y.-H."/>
            <person name="Fang C."/>
            <person name="Xu X.-W."/>
        </authorList>
    </citation>
    <scope>NUCLEOTIDE SEQUENCE [LARGE SCALE GENOMIC DNA]</scope>
    <source>
        <strain evidence="3 4">Ery1</strain>
    </source>
</reference>
<dbReference type="OrthoDB" id="9785345at2"/>
<dbReference type="Pfam" id="PF07486">
    <property type="entry name" value="Hydrolase_2"/>
    <property type="match status" value="1"/>
</dbReference>
<evidence type="ECO:0000313" key="4">
    <source>
        <dbReference type="Proteomes" id="UP000285092"/>
    </source>
</evidence>
<comment type="caution">
    <text evidence="3">The sequence shown here is derived from an EMBL/GenBank/DDBJ whole genome shotgun (WGS) entry which is preliminary data.</text>
</comment>
<proteinExistence type="predicted"/>
<dbReference type="InterPro" id="IPR011105">
    <property type="entry name" value="Cell_wall_hydrolase_SleB"/>
</dbReference>
<dbReference type="EMBL" id="QXFK01000005">
    <property type="protein sequence ID" value="RIV81236.1"/>
    <property type="molecule type" value="Genomic_DNA"/>
</dbReference>
<feature type="domain" description="Cell wall hydrolase SleB" evidence="2">
    <location>
        <begin position="210"/>
        <end position="318"/>
    </location>
</feature>
<keyword evidence="4" id="KW-1185">Reference proteome</keyword>
<evidence type="ECO:0000313" key="3">
    <source>
        <dbReference type="EMBL" id="RIV81236.1"/>
    </source>
</evidence>
<sequence length="427" mass="44492">MPSVTCSSASRLTAACNVFRQGTAATAWSKLAIAADTRPKRAAHSPLESRTAVIPAPASAAKFRTRRKPATLRARLARRLGGRRILALAAAIGVPAMAAPADWTMFGEPAAALTQAEAVQPLAYERPGQNFPGSAFYFLEDTPRLAYALPENAATLYDPTGTGDGVAAELAAARVAGPAAAAFRLAGTGIDQARALHCLASAVYYEAASEAVGGQRAVAQVVLNRVAHPSYPNSVCGVVFQGSERKTGCQFTFTCDGSLTRKPMKASWDRALTVAQQALAGEVYEPVGLATHYHTIWINPYWASSLDTVGTIGAHRFYRWRGAAGRPAAFTAGYRGAEPAAAPHPRAAAPEPAAEADPVALARAYEEGWSKAAAASAGTTARPPAPDYTPPVEAHGGDAAFTAGNLPSSGAVRPEYANSGRWIAQPN</sequence>
<gene>
    <name evidence="3" type="ORF">D2V04_01080</name>
</gene>
<evidence type="ECO:0000256" key="1">
    <source>
        <dbReference type="SAM" id="MobiDB-lite"/>
    </source>
</evidence>
<keyword evidence="3" id="KW-0378">Hydrolase</keyword>
<dbReference type="AlphaFoldDB" id="A0A418NMG3"/>
<organism evidence="3 4">
    <name type="scientific">Pelagerythrobacter aerophilus</name>
    <dbReference type="NCBI Taxonomy" id="2306995"/>
    <lineage>
        <taxon>Bacteria</taxon>
        <taxon>Pseudomonadati</taxon>
        <taxon>Pseudomonadota</taxon>
        <taxon>Alphaproteobacteria</taxon>
        <taxon>Sphingomonadales</taxon>
        <taxon>Erythrobacteraceae</taxon>
        <taxon>Pelagerythrobacter</taxon>
    </lineage>
</organism>
<dbReference type="Proteomes" id="UP000285092">
    <property type="component" value="Unassembled WGS sequence"/>
</dbReference>
<name>A0A418NMG3_9SPHN</name>
<evidence type="ECO:0000259" key="2">
    <source>
        <dbReference type="Pfam" id="PF07486"/>
    </source>
</evidence>
<dbReference type="GO" id="GO:0016787">
    <property type="term" value="F:hydrolase activity"/>
    <property type="evidence" value="ECO:0007669"/>
    <property type="project" value="UniProtKB-KW"/>
</dbReference>
<feature type="region of interest" description="Disordered" evidence="1">
    <location>
        <begin position="375"/>
        <end position="427"/>
    </location>
</feature>
<protein>
    <submittedName>
        <fullName evidence="3">Cell wall hydrolase</fullName>
    </submittedName>
</protein>
<dbReference type="InterPro" id="IPR042047">
    <property type="entry name" value="SleB_dom1"/>
</dbReference>
<accession>A0A418NMG3</accession>
<dbReference type="Gene3D" id="1.10.10.2520">
    <property type="entry name" value="Cell wall hydrolase SleB, domain 1"/>
    <property type="match status" value="1"/>
</dbReference>